<dbReference type="AlphaFoldDB" id="A0A392PA13"/>
<accession>A0A392PA13</accession>
<dbReference type="EMBL" id="LXQA010070792">
    <property type="protein sequence ID" value="MCI08918.1"/>
    <property type="molecule type" value="Genomic_DNA"/>
</dbReference>
<keyword evidence="2" id="KW-1185">Reference proteome</keyword>
<evidence type="ECO:0000313" key="2">
    <source>
        <dbReference type="Proteomes" id="UP000265520"/>
    </source>
</evidence>
<proteinExistence type="predicted"/>
<comment type="caution">
    <text evidence="1">The sequence shown here is derived from an EMBL/GenBank/DDBJ whole genome shotgun (WGS) entry which is preliminary data.</text>
</comment>
<organism evidence="1 2">
    <name type="scientific">Trifolium medium</name>
    <dbReference type="NCBI Taxonomy" id="97028"/>
    <lineage>
        <taxon>Eukaryota</taxon>
        <taxon>Viridiplantae</taxon>
        <taxon>Streptophyta</taxon>
        <taxon>Embryophyta</taxon>
        <taxon>Tracheophyta</taxon>
        <taxon>Spermatophyta</taxon>
        <taxon>Magnoliopsida</taxon>
        <taxon>eudicotyledons</taxon>
        <taxon>Gunneridae</taxon>
        <taxon>Pentapetalae</taxon>
        <taxon>rosids</taxon>
        <taxon>fabids</taxon>
        <taxon>Fabales</taxon>
        <taxon>Fabaceae</taxon>
        <taxon>Papilionoideae</taxon>
        <taxon>50 kb inversion clade</taxon>
        <taxon>NPAAA clade</taxon>
        <taxon>Hologalegina</taxon>
        <taxon>IRL clade</taxon>
        <taxon>Trifolieae</taxon>
        <taxon>Trifolium</taxon>
    </lineage>
</organism>
<protein>
    <submittedName>
        <fullName evidence="1">Uncharacterized protein</fullName>
    </submittedName>
</protein>
<evidence type="ECO:0000313" key="1">
    <source>
        <dbReference type="EMBL" id="MCI08918.1"/>
    </source>
</evidence>
<dbReference type="Proteomes" id="UP000265520">
    <property type="component" value="Unassembled WGS sequence"/>
</dbReference>
<reference evidence="1 2" key="1">
    <citation type="journal article" date="2018" name="Front. Plant Sci.">
        <title>Red Clover (Trifolium pratense) and Zigzag Clover (T. medium) - A Picture of Genomic Similarities and Differences.</title>
        <authorList>
            <person name="Dluhosova J."/>
            <person name="Istvanek J."/>
            <person name="Nedelnik J."/>
            <person name="Repkova J."/>
        </authorList>
    </citation>
    <scope>NUCLEOTIDE SEQUENCE [LARGE SCALE GENOMIC DNA]</scope>
    <source>
        <strain evidence="2">cv. 10/8</strain>
        <tissue evidence="1">Leaf</tissue>
    </source>
</reference>
<feature type="non-terminal residue" evidence="1">
    <location>
        <position position="1"/>
    </location>
</feature>
<name>A0A392PA13_9FABA</name>
<sequence>GVFRVWKTNGVGGMRQDMVPTRQNLRRRRVMVGATDSSFWQVDQSVVE</sequence>
<gene>
    <name evidence="1" type="ORF">A2U01_0030000</name>
</gene>